<feature type="compositionally biased region" description="Polar residues" evidence="1">
    <location>
        <begin position="363"/>
        <end position="373"/>
    </location>
</feature>
<gene>
    <name evidence="2" type="ORF">PMAYCL1PPCAC_31533</name>
</gene>
<evidence type="ECO:0000313" key="3">
    <source>
        <dbReference type="Proteomes" id="UP001328107"/>
    </source>
</evidence>
<feature type="region of interest" description="Disordered" evidence="1">
    <location>
        <begin position="326"/>
        <end position="373"/>
    </location>
</feature>
<feature type="compositionally biased region" description="Low complexity" evidence="1">
    <location>
        <begin position="344"/>
        <end position="355"/>
    </location>
</feature>
<feature type="non-terminal residue" evidence="2">
    <location>
        <position position="1"/>
    </location>
</feature>
<name>A0AAN5DD58_9BILA</name>
<reference evidence="3" key="1">
    <citation type="submission" date="2022-10" db="EMBL/GenBank/DDBJ databases">
        <title>Genome assembly of Pristionchus species.</title>
        <authorList>
            <person name="Yoshida K."/>
            <person name="Sommer R.J."/>
        </authorList>
    </citation>
    <scope>NUCLEOTIDE SEQUENCE [LARGE SCALE GENOMIC DNA]</scope>
    <source>
        <strain evidence="3">RS5460</strain>
    </source>
</reference>
<dbReference type="Proteomes" id="UP001328107">
    <property type="component" value="Unassembled WGS sequence"/>
</dbReference>
<dbReference type="AlphaFoldDB" id="A0AAN5DD58"/>
<proteinExistence type="predicted"/>
<keyword evidence="3" id="KW-1185">Reference proteome</keyword>
<dbReference type="EMBL" id="BTRK01000006">
    <property type="protein sequence ID" value="GMR61338.1"/>
    <property type="molecule type" value="Genomic_DNA"/>
</dbReference>
<evidence type="ECO:0000313" key="2">
    <source>
        <dbReference type="EMBL" id="GMR61338.1"/>
    </source>
</evidence>
<organism evidence="2 3">
    <name type="scientific">Pristionchus mayeri</name>
    <dbReference type="NCBI Taxonomy" id="1317129"/>
    <lineage>
        <taxon>Eukaryota</taxon>
        <taxon>Metazoa</taxon>
        <taxon>Ecdysozoa</taxon>
        <taxon>Nematoda</taxon>
        <taxon>Chromadorea</taxon>
        <taxon>Rhabditida</taxon>
        <taxon>Rhabditina</taxon>
        <taxon>Diplogasteromorpha</taxon>
        <taxon>Diplogasteroidea</taxon>
        <taxon>Neodiplogasteridae</taxon>
        <taxon>Pristionchus</taxon>
    </lineage>
</organism>
<sequence length="373" mass="40299">CSITGLRVHIMVAHGHFVKSQPVDDEEVSNERPFKLDLRDVSVRRKRGRVSDDTGSAKRVKMEEMDRMETSDDEIFCLDVATAERSDRAIEKTVTSVVWRMVDKIEKDELISMRRAKRRADMDKLTIRGDSQQRMDDDDIIFVKAEGESSMKNQTVVGSVICNPPPVDDDDLEILLEVNKNPAQNLVAPRRGGRFGCSSLLRTAPMSTTGRASSSYSSSINGFYGGGGPTMSRQYSTGLMSSGAASSLFSSSSLNGSPPTGLREDSMMSSSLSLSPLYAIGDGMRSPFFPSVSSSNSYITQGGLMGPPSLSRRAAAFEAGAYRPMEGGGDAMRGLGQPSYVACRPRSSTPASTSRGDAPTPMSPSNDPDPTHH</sequence>
<evidence type="ECO:0000256" key="1">
    <source>
        <dbReference type="SAM" id="MobiDB-lite"/>
    </source>
</evidence>
<protein>
    <submittedName>
        <fullName evidence="2">Uncharacterized protein</fullName>
    </submittedName>
</protein>
<accession>A0AAN5DD58</accession>
<comment type="caution">
    <text evidence="2">The sequence shown here is derived from an EMBL/GenBank/DDBJ whole genome shotgun (WGS) entry which is preliminary data.</text>
</comment>